<feature type="binding site" evidence="10">
    <location>
        <begin position="263"/>
        <end position="266"/>
    </location>
    <ligand>
        <name>GTP</name>
        <dbReference type="ChEBI" id="CHEBI:37565"/>
    </ligand>
</feature>
<dbReference type="Gene3D" id="1.20.120.430">
    <property type="entry name" value="tRNA modification GTPase MnmE domain 2"/>
    <property type="match status" value="1"/>
</dbReference>
<dbReference type="EMBL" id="LNAM01000159">
    <property type="protein sequence ID" value="KSV58853.1"/>
    <property type="molecule type" value="Genomic_DNA"/>
</dbReference>
<dbReference type="CDD" id="cd14858">
    <property type="entry name" value="TrmE_N"/>
    <property type="match status" value="1"/>
</dbReference>
<keyword evidence="8 10" id="KW-0630">Potassium</keyword>
<comment type="cofactor">
    <cofactor evidence="10">
        <name>K(+)</name>
        <dbReference type="ChEBI" id="CHEBI:29103"/>
    </cofactor>
    <text evidence="10">Binds 1 potassium ion per subunit.</text>
</comment>
<dbReference type="HAMAP" id="MF_00379">
    <property type="entry name" value="GTPase_MnmE"/>
    <property type="match status" value="1"/>
</dbReference>
<comment type="function">
    <text evidence="10">Exhibits a very high intrinsic GTPase hydrolysis rate. Involved in the addition of a carboxymethylaminomethyl (cmnm) group at the wobble position (U34) of certain tRNAs, forming tRNA-cmnm(5)s(2)U34.</text>
</comment>
<dbReference type="AlphaFoldDB" id="A0A0V8QE34"/>
<feature type="binding site" evidence="10">
    <location>
        <position position="244"/>
    </location>
    <ligand>
        <name>Mg(2+)</name>
        <dbReference type="ChEBI" id="CHEBI:18420"/>
    </ligand>
</feature>
<feature type="binding site" evidence="10">
    <location>
        <begin position="219"/>
        <end position="224"/>
    </location>
    <ligand>
        <name>GTP</name>
        <dbReference type="ChEBI" id="CHEBI:37565"/>
    </ligand>
</feature>
<dbReference type="GO" id="GO:0030488">
    <property type="term" value="P:tRNA methylation"/>
    <property type="evidence" value="ECO:0007669"/>
    <property type="project" value="TreeGrafter"/>
</dbReference>
<feature type="binding site" evidence="10">
    <location>
        <begin position="238"/>
        <end position="244"/>
    </location>
    <ligand>
        <name>GTP</name>
        <dbReference type="ChEBI" id="CHEBI:37565"/>
    </ligand>
</feature>
<feature type="binding site" evidence="10">
    <location>
        <position position="10"/>
    </location>
    <ligand>
        <name>(6S)-5-formyl-5,6,7,8-tetrahydrofolate</name>
        <dbReference type="ChEBI" id="CHEBI:57457"/>
    </ligand>
</feature>
<dbReference type="GO" id="GO:0042802">
    <property type="term" value="F:identical protein binding"/>
    <property type="evidence" value="ECO:0007669"/>
    <property type="project" value="UniProtKB-ARBA"/>
</dbReference>
<evidence type="ECO:0000259" key="12">
    <source>
        <dbReference type="PROSITE" id="PS51709"/>
    </source>
</evidence>
<keyword evidence="6 10" id="KW-0378">Hydrolase</keyword>
<evidence type="ECO:0000256" key="9">
    <source>
        <dbReference type="ARBA" id="ARBA00023134"/>
    </source>
</evidence>
<proteinExistence type="inferred from homology"/>
<dbReference type="PANTHER" id="PTHR42714:SF2">
    <property type="entry name" value="TRNA MODIFICATION GTPASE GTPBP3, MITOCHONDRIAL"/>
    <property type="match status" value="1"/>
</dbReference>
<keyword evidence="2 10" id="KW-0963">Cytoplasm</keyword>
<keyword evidence="7 10" id="KW-0460">Magnesium</keyword>
<name>A0A0V8QE34_9FIRM</name>
<comment type="subcellular location">
    <subcellularLocation>
        <location evidence="10">Cytoplasm</location>
    </subcellularLocation>
</comment>
<feature type="binding site" evidence="10">
    <location>
        <position position="219"/>
    </location>
    <ligand>
        <name>K(+)</name>
        <dbReference type="ChEBI" id="CHEBI:29103"/>
    </ligand>
</feature>
<dbReference type="InterPro" id="IPR025867">
    <property type="entry name" value="MnmE_helical"/>
</dbReference>
<dbReference type="SUPFAM" id="SSF116878">
    <property type="entry name" value="TrmE connector domain"/>
    <property type="match status" value="1"/>
</dbReference>
<dbReference type="InterPro" id="IPR031168">
    <property type="entry name" value="G_TrmE"/>
</dbReference>
<dbReference type="NCBIfam" id="TIGR00231">
    <property type="entry name" value="small_GTP"/>
    <property type="match status" value="1"/>
</dbReference>
<feature type="domain" description="TrmE-type G" evidence="12">
    <location>
        <begin position="209"/>
        <end position="367"/>
    </location>
</feature>
<comment type="similarity">
    <text evidence="1 10 11">Belongs to the TRAFAC class TrmE-Era-EngA-EngB-Septin-like GTPase superfamily. TrmE GTPase family.</text>
</comment>
<sequence length="446" mass="49590">MSNAGISIVRMSGMDAISIADRLYRSPKGNKRLADQLSHTIHYGYIYDGEEMIDEVMVLIMKGPSSYTREDVIEIDCHGGIVVTKKILELLIKNGARPAEPGEFTKRAFLNGRIDLSQAEAVIDIINAKSDMALKSSVSQLKGSVLEKVRNIRKNIIHDIAFIEAALDDPEHIEIDGFGEELLERVENNQKEISRLLSTADNGRIMKEGIKTVIVGKPNAGKSSLLNVLLGEERAIVTEIEGTTRDTLEESIYLGDIILNLVDTAGIRVTEDYVEGLGVEKARASAKDADLIIYVVDGTRQLDENDREIISLIKAKKAIVLLNKIDLESVISKEDLEKEVNQPVLLISAKEELGLSRLEEKIKEMFFQGELKFNDEIYITNMRHKSALMETSESLSKVKESIEASMPEDFYSIDLMNAYESLGTIIGESVGEDLINTIFSEFCMGK</sequence>
<feature type="binding site" evidence="10">
    <location>
        <position position="74"/>
    </location>
    <ligand>
        <name>(6S)-5-formyl-5,6,7,8-tetrahydrofolate</name>
        <dbReference type="ChEBI" id="CHEBI:57457"/>
    </ligand>
</feature>
<dbReference type="FunFam" id="3.40.50.300:FF:001376">
    <property type="entry name" value="tRNA modification GTPase MnmE"/>
    <property type="match status" value="1"/>
</dbReference>
<feature type="binding site" evidence="10">
    <location>
        <position position="243"/>
    </location>
    <ligand>
        <name>K(+)</name>
        <dbReference type="ChEBI" id="CHEBI:29103"/>
    </ligand>
</feature>
<accession>A0A0V8QE34</accession>
<feature type="binding site" evidence="10">
    <location>
        <position position="113"/>
    </location>
    <ligand>
        <name>(6S)-5-formyl-5,6,7,8-tetrahydrofolate</name>
        <dbReference type="ChEBI" id="CHEBI:57457"/>
    </ligand>
</feature>
<evidence type="ECO:0000256" key="7">
    <source>
        <dbReference type="ARBA" id="ARBA00022842"/>
    </source>
</evidence>
<keyword evidence="4 10" id="KW-0479">Metal-binding</keyword>
<dbReference type="NCBIfam" id="TIGR00450">
    <property type="entry name" value="mnmE_trmE_thdF"/>
    <property type="match status" value="1"/>
</dbReference>
<reference evidence="13 14" key="1">
    <citation type="submission" date="2015-11" db="EMBL/GenBank/DDBJ databases">
        <title>Butyribacter intestini gen. nov., sp. nov., a butyric acid-producing bacterium of the family Lachnospiraceae isolated from the human faeces.</title>
        <authorList>
            <person name="Zou Y."/>
            <person name="Xue W."/>
            <person name="Luo G."/>
            <person name="Lv M."/>
        </authorList>
    </citation>
    <scope>NUCLEOTIDE SEQUENCE [LARGE SCALE GENOMIC DNA]</scope>
    <source>
        <strain evidence="13 14">ACET-33324</strain>
    </source>
</reference>
<evidence type="ECO:0000256" key="2">
    <source>
        <dbReference type="ARBA" id="ARBA00022490"/>
    </source>
</evidence>
<protein>
    <recommendedName>
        <fullName evidence="10">tRNA modification GTPase MnmE</fullName>
        <ecNumber evidence="10">3.6.-.-</ecNumber>
    </recommendedName>
</protein>
<feature type="binding site" evidence="10">
    <location>
        <position position="446"/>
    </location>
    <ligand>
        <name>(6S)-5-formyl-5,6,7,8-tetrahydrofolate</name>
        <dbReference type="ChEBI" id="CHEBI:57457"/>
    </ligand>
</feature>
<dbReference type="EC" id="3.6.-.-" evidence="10"/>
<dbReference type="InterPro" id="IPR005225">
    <property type="entry name" value="Small_GTP-bd"/>
</dbReference>
<feature type="binding site" evidence="10">
    <location>
        <position position="238"/>
    </location>
    <ligand>
        <name>K(+)</name>
        <dbReference type="ChEBI" id="CHEBI:29103"/>
    </ligand>
</feature>
<gene>
    <name evidence="10" type="primary">mnmE</name>
    <name evidence="10" type="synonym">trmE</name>
    <name evidence="13" type="ORF">ASU35_11390</name>
</gene>
<dbReference type="Pfam" id="PF01926">
    <property type="entry name" value="MMR_HSR1"/>
    <property type="match status" value="1"/>
</dbReference>
<evidence type="ECO:0000313" key="14">
    <source>
        <dbReference type="Proteomes" id="UP000054874"/>
    </source>
</evidence>
<comment type="subunit">
    <text evidence="10">Homodimer. Heterotetramer of two MnmE and two MnmG subunits.</text>
</comment>
<evidence type="ECO:0000256" key="8">
    <source>
        <dbReference type="ARBA" id="ARBA00022958"/>
    </source>
</evidence>
<dbReference type="InterPro" id="IPR018948">
    <property type="entry name" value="GTP-bd_TrmE_N"/>
</dbReference>
<dbReference type="Gene3D" id="3.40.50.300">
    <property type="entry name" value="P-loop containing nucleotide triphosphate hydrolases"/>
    <property type="match status" value="1"/>
</dbReference>
<feature type="binding site" evidence="10">
    <location>
        <position position="240"/>
    </location>
    <ligand>
        <name>K(+)</name>
        <dbReference type="ChEBI" id="CHEBI:29103"/>
    </ligand>
</feature>
<dbReference type="Gene3D" id="3.30.1360.120">
    <property type="entry name" value="Probable tRNA modification gtpase trme, domain 1"/>
    <property type="match status" value="1"/>
</dbReference>
<evidence type="ECO:0000256" key="6">
    <source>
        <dbReference type="ARBA" id="ARBA00022801"/>
    </source>
</evidence>
<dbReference type="GO" id="GO:0005829">
    <property type="term" value="C:cytosol"/>
    <property type="evidence" value="ECO:0007669"/>
    <property type="project" value="TreeGrafter"/>
</dbReference>
<dbReference type="PANTHER" id="PTHR42714">
    <property type="entry name" value="TRNA MODIFICATION GTPASE GTPBP3"/>
    <property type="match status" value="1"/>
</dbReference>
<comment type="caution">
    <text evidence="10">Lacks conserved residue(s) required for the propagation of feature annotation.</text>
</comment>
<dbReference type="FunFam" id="3.30.1360.120:FF:000003">
    <property type="entry name" value="tRNA modification GTPase MnmE"/>
    <property type="match status" value="1"/>
</dbReference>
<dbReference type="GO" id="GO:0002098">
    <property type="term" value="P:tRNA wobble uridine modification"/>
    <property type="evidence" value="ECO:0007669"/>
    <property type="project" value="TreeGrafter"/>
</dbReference>
<evidence type="ECO:0000256" key="3">
    <source>
        <dbReference type="ARBA" id="ARBA00022694"/>
    </source>
</evidence>
<dbReference type="Pfam" id="PF12631">
    <property type="entry name" value="MnmE_helical"/>
    <property type="match status" value="1"/>
</dbReference>
<evidence type="ECO:0000256" key="1">
    <source>
        <dbReference type="ARBA" id="ARBA00011043"/>
    </source>
</evidence>
<dbReference type="PROSITE" id="PS51709">
    <property type="entry name" value="G_TRME"/>
    <property type="match status" value="1"/>
</dbReference>
<dbReference type="STRING" id="290052.ASU35_11390"/>
<dbReference type="GO" id="GO:0046872">
    <property type="term" value="F:metal ion binding"/>
    <property type="evidence" value="ECO:0007669"/>
    <property type="project" value="UniProtKB-KW"/>
</dbReference>
<dbReference type="SUPFAM" id="SSF52540">
    <property type="entry name" value="P-loop containing nucleoside triphosphate hydrolases"/>
    <property type="match status" value="1"/>
</dbReference>
<evidence type="ECO:0000256" key="10">
    <source>
        <dbReference type="HAMAP-Rule" id="MF_00379"/>
    </source>
</evidence>
<dbReference type="InterPro" id="IPR006073">
    <property type="entry name" value="GTP-bd"/>
</dbReference>
<evidence type="ECO:0000256" key="4">
    <source>
        <dbReference type="ARBA" id="ARBA00022723"/>
    </source>
</evidence>
<evidence type="ECO:0000256" key="11">
    <source>
        <dbReference type="RuleBase" id="RU003313"/>
    </source>
</evidence>
<keyword evidence="5 10" id="KW-0547">Nucleotide-binding</keyword>
<dbReference type="InterPro" id="IPR027417">
    <property type="entry name" value="P-loop_NTPase"/>
</dbReference>
<organism evidence="13 14">
    <name type="scientific">Acetivibrio ethanolgignens</name>
    <dbReference type="NCBI Taxonomy" id="290052"/>
    <lineage>
        <taxon>Bacteria</taxon>
        <taxon>Bacillati</taxon>
        <taxon>Bacillota</taxon>
        <taxon>Clostridia</taxon>
        <taxon>Eubacteriales</taxon>
        <taxon>Oscillospiraceae</taxon>
        <taxon>Acetivibrio</taxon>
    </lineage>
</organism>
<dbReference type="GO" id="GO:0003924">
    <property type="term" value="F:GTPase activity"/>
    <property type="evidence" value="ECO:0007669"/>
    <property type="project" value="UniProtKB-UniRule"/>
</dbReference>
<keyword evidence="9 10" id="KW-0342">GTP-binding</keyword>
<dbReference type="GO" id="GO:0005525">
    <property type="term" value="F:GTP binding"/>
    <property type="evidence" value="ECO:0007669"/>
    <property type="project" value="UniProtKB-UniRule"/>
</dbReference>
<dbReference type="InterPro" id="IPR004520">
    <property type="entry name" value="GTPase_MnmE"/>
</dbReference>
<comment type="caution">
    <text evidence="13">The sequence shown here is derived from an EMBL/GenBank/DDBJ whole genome shotgun (WGS) entry which is preliminary data.</text>
</comment>
<keyword evidence="14" id="KW-1185">Reference proteome</keyword>
<evidence type="ECO:0000256" key="5">
    <source>
        <dbReference type="ARBA" id="ARBA00022741"/>
    </source>
</evidence>
<dbReference type="Proteomes" id="UP000054874">
    <property type="component" value="Unassembled WGS sequence"/>
</dbReference>
<dbReference type="Pfam" id="PF10396">
    <property type="entry name" value="TrmE_N"/>
    <property type="match status" value="1"/>
</dbReference>
<dbReference type="InterPro" id="IPR027368">
    <property type="entry name" value="MnmE_dom2"/>
</dbReference>
<keyword evidence="3 10" id="KW-0819">tRNA processing</keyword>
<dbReference type="CDD" id="cd04164">
    <property type="entry name" value="trmE"/>
    <property type="match status" value="1"/>
</dbReference>
<dbReference type="InterPro" id="IPR027266">
    <property type="entry name" value="TrmE/GcvT-like"/>
</dbReference>
<dbReference type="PRINTS" id="PR00326">
    <property type="entry name" value="GTP1OBG"/>
</dbReference>
<evidence type="ECO:0000313" key="13">
    <source>
        <dbReference type="EMBL" id="KSV58853.1"/>
    </source>
</evidence>
<feature type="binding site" evidence="10">
    <location>
        <position position="223"/>
    </location>
    <ligand>
        <name>Mg(2+)</name>
        <dbReference type="ChEBI" id="CHEBI:18420"/>
    </ligand>
</feature>